<accession>A0A7C8ZPW1</accession>
<name>A0A7C8ZPW1_OPUST</name>
<evidence type="ECO:0000313" key="1">
    <source>
        <dbReference type="EMBL" id="MBA4648718.1"/>
    </source>
</evidence>
<sequence length="99" mass="11378">MKVSFWNSYGSFNQTQIHSPILVVLHCSWVNPTEHRNTTILIYMDVGVVSENDFTSPYITVHKHTDEIAHGSRRNKQRRLFAHYHCHLCLKAEGSGVIA</sequence>
<dbReference type="EMBL" id="GISG01156689">
    <property type="protein sequence ID" value="MBA4648718.1"/>
    <property type="molecule type" value="Transcribed_RNA"/>
</dbReference>
<dbReference type="AlphaFoldDB" id="A0A7C8ZPW1"/>
<dbReference type="EMBL" id="GISG01156690">
    <property type="protein sequence ID" value="MBA4648719.1"/>
    <property type="molecule type" value="Transcribed_RNA"/>
</dbReference>
<protein>
    <submittedName>
        <fullName evidence="1">Uncharacterized protein</fullName>
    </submittedName>
</protein>
<proteinExistence type="predicted"/>
<reference evidence="1" key="2">
    <citation type="submission" date="2020-07" db="EMBL/GenBank/DDBJ databases">
        <authorList>
            <person name="Vera ALvarez R."/>
            <person name="Arias-Moreno D.M."/>
            <person name="Jimenez-Jacinto V."/>
            <person name="Jimenez-Bremont J.F."/>
            <person name="Swaminathan K."/>
            <person name="Moose S.P."/>
            <person name="Guerrero-Gonzalez M.L."/>
            <person name="Marino-Ramirez L."/>
            <person name="Landsman D."/>
            <person name="Rodriguez-Kessler M."/>
            <person name="Delgado-Sanchez P."/>
        </authorList>
    </citation>
    <scope>NUCLEOTIDE SEQUENCE</scope>
    <source>
        <tissue evidence="1">Cladode</tissue>
    </source>
</reference>
<reference evidence="1" key="1">
    <citation type="journal article" date="2013" name="J. Plant Res.">
        <title>Effect of fungi and light on seed germination of three Opuntia species from semiarid lands of central Mexico.</title>
        <authorList>
            <person name="Delgado-Sanchez P."/>
            <person name="Jimenez-Bremont J.F."/>
            <person name="Guerrero-Gonzalez Mde L."/>
            <person name="Flores J."/>
        </authorList>
    </citation>
    <scope>NUCLEOTIDE SEQUENCE</scope>
    <source>
        <tissue evidence="1">Cladode</tissue>
    </source>
</reference>
<organism evidence="1">
    <name type="scientific">Opuntia streptacantha</name>
    <name type="common">Prickly pear cactus</name>
    <name type="synonym">Opuntia cardona</name>
    <dbReference type="NCBI Taxonomy" id="393608"/>
    <lineage>
        <taxon>Eukaryota</taxon>
        <taxon>Viridiplantae</taxon>
        <taxon>Streptophyta</taxon>
        <taxon>Embryophyta</taxon>
        <taxon>Tracheophyta</taxon>
        <taxon>Spermatophyta</taxon>
        <taxon>Magnoliopsida</taxon>
        <taxon>eudicotyledons</taxon>
        <taxon>Gunneridae</taxon>
        <taxon>Pentapetalae</taxon>
        <taxon>Caryophyllales</taxon>
        <taxon>Cactineae</taxon>
        <taxon>Cactaceae</taxon>
        <taxon>Opuntioideae</taxon>
        <taxon>Opuntia</taxon>
    </lineage>
</organism>